<dbReference type="CDD" id="cd11061">
    <property type="entry name" value="CYP67-like"/>
    <property type="match status" value="1"/>
</dbReference>
<dbReference type="Proteomes" id="UP000544095">
    <property type="component" value="Unassembled WGS sequence"/>
</dbReference>
<keyword evidence="9" id="KW-0812">Transmembrane</keyword>
<dbReference type="GO" id="GO:0004497">
    <property type="term" value="F:monooxygenase activity"/>
    <property type="evidence" value="ECO:0007669"/>
    <property type="project" value="UniProtKB-KW"/>
</dbReference>
<evidence type="ECO:0000313" key="11">
    <source>
        <dbReference type="Proteomes" id="UP000544095"/>
    </source>
</evidence>
<comment type="cofactor">
    <cofactor evidence="1 8">
        <name>heme</name>
        <dbReference type="ChEBI" id="CHEBI:30413"/>
    </cofactor>
</comment>
<evidence type="ECO:0000256" key="3">
    <source>
        <dbReference type="ARBA" id="ARBA00022617"/>
    </source>
</evidence>
<keyword evidence="7" id="KW-0503">Monooxygenase</keyword>
<feature type="binding site" description="axial binding residue" evidence="8">
    <location>
        <position position="492"/>
    </location>
    <ligand>
        <name>heme</name>
        <dbReference type="ChEBI" id="CHEBI:30413"/>
    </ligand>
    <ligandPart>
        <name>Fe</name>
        <dbReference type="ChEBI" id="CHEBI:18248"/>
    </ligandPart>
</feature>
<dbReference type="InterPro" id="IPR036396">
    <property type="entry name" value="Cyt_P450_sf"/>
</dbReference>
<keyword evidence="11" id="KW-1185">Reference proteome</keyword>
<dbReference type="InterPro" id="IPR001128">
    <property type="entry name" value="Cyt_P450"/>
</dbReference>
<evidence type="ECO:0000256" key="9">
    <source>
        <dbReference type="SAM" id="Phobius"/>
    </source>
</evidence>
<dbReference type="PANTHER" id="PTHR24305:SF187">
    <property type="entry name" value="P450, PUTATIVE (EUROFUNG)-RELATED"/>
    <property type="match status" value="1"/>
</dbReference>
<keyword evidence="3 8" id="KW-0349">Heme</keyword>
<dbReference type="InterPro" id="IPR002401">
    <property type="entry name" value="Cyt_P450_E_grp-I"/>
</dbReference>
<evidence type="ECO:0000256" key="5">
    <source>
        <dbReference type="ARBA" id="ARBA00023002"/>
    </source>
</evidence>
<evidence type="ECO:0000313" key="10">
    <source>
        <dbReference type="EMBL" id="KAF5578725.1"/>
    </source>
</evidence>
<accession>A0A8H5NWY7</accession>
<keyword evidence="9" id="KW-1133">Transmembrane helix</keyword>
<sequence length="552" mass="63044">MYPTSLAIGTGALSGALAHVLIFRKGEWDLYTIKILQGLLTVIGLLALSFKKLGETEDGSSYSLLESIIASVYMVSFMISGAFCSIFIYRISFFHRLYKFPGPFMARVSNLYLTKRSVASFQLYREIQDLHRKYGDIVRVGPSTLSVLDARVFHAVHSNNSPCRKGPWYNIEQPAISLHMSRDKNDHARRRRAWDRAFSSKALRDYEPRVVKYTSQLLDRLEQTQDIPIDIAKWFKFYSFDTMGDLAFGKSFNMLSDGVKHPFMALVESHMAMAGSFSQLIWMFPLFRAMPFLGREDSIFQKWLETQVRHQEQNKPDLPNIFSWLLEDYKSQLHPKEQDWLNLQADMQLIAVAGSDTTSVTLTCLFYLLATNKDACIRLQEEIDKLFSSFSQPNHSSFSKLTYLQACIDGTLRLFPPVPSGLQRMTPAEGLRVGDIFIPGDTIVTVPSYTLYRDERYFTSPDDFVPERWTTKPEMVMDDSVFTPFSVGRYSCVGKQLGLMEVGYATCMILHRFDISIAGEEVSSKSAFLKGLKDHFTLDALQLEMLLTARME</sequence>
<dbReference type="Gene3D" id="1.10.630.10">
    <property type="entry name" value="Cytochrome P450"/>
    <property type="match status" value="1"/>
</dbReference>
<protein>
    <submittedName>
        <fullName evidence="10">Pisatin demethylase cytochrome P450</fullName>
    </submittedName>
</protein>
<evidence type="ECO:0000256" key="2">
    <source>
        <dbReference type="ARBA" id="ARBA00010617"/>
    </source>
</evidence>
<keyword evidence="9" id="KW-0472">Membrane</keyword>
<keyword evidence="6 8" id="KW-0408">Iron</keyword>
<gene>
    <name evidence="10" type="ORF">FPANT_9896</name>
</gene>
<dbReference type="SUPFAM" id="SSF48264">
    <property type="entry name" value="Cytochrome P450"/>
    <property type="match status" value="1"/>
</dbReference>
<dbReference type="InterPro" id="IPR050121">
    <property type="entry name" value="Cytochrome_P450_monoxygenase"/>
</dbReference>
<name>A0A8H5NWY7_9HYPO</name>
<keyword evidence="4 8" id="KW-0479">Metal-binding</keyword>
<dbReference type="GO" id="GO:0020037">
    <property type="term" value="F:heme binding"/>
    <property type="evidence" value="ECO:0007669"/>
    <property type="project" value="InterPro"/>
</dbReference>
<comment type="caution">
    <text evidence="10">The sequence shown here is derived from an EMBL/GenBank/DDBJ whole genome shotgun (WGS) entry which is preliminary data.</text>
</comment>
<dbReference type="GO" id="GO:0016705">
    <property type="term" value="F:oxidoreductase activity, acting on paired donors, with incorporation or reduction of molecular oxygen"/>
    <property type="evidence" value="ECO:0007669"/>
    <property type="project" value="InterPro"/>
</dbReference>
<reference evidence="10 11" key="1">
    <citation type="submission" date="2020-05" db="EMBL/GenBank/DDBJ databases">
        <title>Identification and distribution of gene clusters putatively required for synthesis of sphingolipid metabolism inhibitors in phylogenetically diverse species of the filamentous fungus Fusarium.</title>
        <authorList>
            <person name="Kim H.-S."/>
            <person name="Busman M."/>
            <person name="Brown D.W."/>
            <person name="Divon H."/>
            <person name="Uhlig S."/>
            <person name="Proctor R.H."/>
        </authorList>
    </citation>
    <scope>NUCLEOTIDE SEQUENCE [LARGE SCALE GENOMIC DNA]</scope>
    <source>
        <strain evidence="10 11">NRRL 25211</strain>
    </source>
</reference>
<dbReference type="AlphaFoldDB" id="A0A8H5NWY7"/>
<keyword evidence="10" id="KW-0489">Methyltransferase</keyword>
<evidence type="ECO:0000256" key="6">
    <source>
        <dbReference type="ARBA" id="ARBA00023004"/>
    </source>
</evidence>
<dbReference type="EMBL" id="JAAOAR010000544">
    <property type="protein sequence ID" value="KAF5578725.1"/>
    <property type="molecule type" value="Genomic_DNA"/>
</dbReference>
<feature type="transmembrane region" description="Helical" evidence="9">
    <location>
        <begin position="6"/>
        <end position="23"/>
    </location>
</feature>
<dbReference type="GO" id="GO:0008168">
    <property type="term" value="F:methyltransferase activity"/>
    <property type="evidence" value="ECO:0007669"/>
    <property type="project" value="UniProtKB-KW"/>
</dbReference>
<evidence type="ECO:0000256" key="8">
    <source>
        <dbReference type="PIRSR" id="PIRSR602401-1"/>
    </source>
</evidence>
<feature type="transmembrane region" description="Helical" evidence="9">
    <location>
        <begin position="68"/>
        <end position="89"/>
    </location>
</feature>
<proteinExistence type="inferred from homology"/>
<dbReference type="PANTHER" id="PTHR24305">
    <property type="entry name" value="CYTOCHROME P450"/>
    <property type="match status" value="1"/>
</dbReference>
<dbReference type="Pfam" id="PF00067">
    <property type="entry name" value="p450"/>
    <property type="match status" value="1"/>
</dbReference>
<evidence type="ECO:0000256" key="1">
    <source>
        <dbReference type="ARBA" id="ARBA00001971"/>
    </source>
</evidence>
<keyword evidence="10" id="KW-0808">Transferase</keyword>
<organism evidence="10 11">
    <name type="scientific">Fusarium pseudoanthophilum</name>
    <dbReference type="NCBI Taxonomy" id="48495"/>
    <lineage>
        <taxon>Eukaryota</taxon>
        <taxon>Fungi</taxon>
        <taxon>Dikarya</taxon>
        <taxon>Ascomycota</taxon>
        <taxon>Pezizomycotina</taxon>
        <taxon>Sordariomycetes</taxon>
        <taxon>Hypocreomycetidae</taxon>
        <taxon>Hypocreales</taxon>
        <taxon>Nectriaceae</taxon>
        <taxon>Fusarium</taxon>
        <taxon>Fusarium fujikuroi species complex</taxon>
    </lineage>
</organism>
<evidence type="ECO:0000256" key="7">
    <source>
        <dbReference type="ARBA" id="ARBA00023033"/>
    </source>
</evidence>
<keyword evidence="5" id="KW-0560">Oxidoreductase</keyword>
<dbReference type="GO" id="GO:0032259">
    <property type="term" value="P:methylation"/>
    <property type="evidence" value="ECO:0007669"/>
    <property type="project" value="UniProtKB-KW"/>
</dbReference>
<feature type="transmembrane region" description="Helical" evidence="9">
    <location>
        <begin position="30"/>
        <end position="48"/>
    </location>
</feature>
<evidence type="ECO:0000256" key="4">
    <source>
        <dbReference type="ARBA" id="ARBA00022723"/>
    </source>
</evidence>
<dbReference type="PRINTS" id="PR00385">
    <property type="entry name" value="P450"/>
</dbReference>
<dbReference type="GO" id="GO:0005506">
    <property type="term" value="F:iron ion binding"/>
    <property type="evidence" value="ECO:0007669"/>
    <property type="project" value="InterPro"/>
</dbReference>
<comment type="similarity">
    <text evidence="2">Belongs to the cytochrome P450 family.</text>
</comment>
<dbReference type="PRINTS" id="PR00463">
    <property type="entry name" value="EP450I"/>
</dbReference>